<sequence>MPISVSLNRSFLLALLSFTLPAKTSCQATTSTLFETVQNLETTTVSLSCPTDVLPLCEFIQWGAFPSGTSTTGTTTSSLTPPSPMSTFVLHAFEDGEHRYSLFDENTQSFLLGPLDAPGTRLATLMLTTDGRIVNAENSSEVIFVRPNITTSSIRFLHEVKKRQSTASFAYGVVLYADESEATDSSNIQSTFLFTDTDVLKLQYGDTQYQSYKESLENDDRGLFNLYMGDQRDDINSIPASLETVDLNGISVSDIVTSSASTATGTGSVSETYTTTGGSAVITSGSGSTVQGSSGESTATVNPPDYIQLRHRSNNKPSYGSRNVLFK</sequence>
<feature type="region of interest" description="Disordered" evidence="1">
    <location>
        <begin position="284"/>
        <end position="303"/>
    </location>
</feature>
<accession>A0AAV9W2P5</accession>
<name>A0AAV9W2P5_9PEZI</name>
<evidence type="ECO:0000256" key="2">
    <source>
        <dbReference type="SAM" id="SignalP"/>
    </source>
</evidence>
<feature type="chain" id="PRO_5043407171" evidence="2">
    <location>
        <begin position="27"/>
        <end position="327"/>
    </location>
</feature>
<evidence type="ECO:0000313" key="3">
    <source>
        <dbReference type="EMBL" id="KAK6497894.1"/>
    </source>
</evidence>
<feature type="compositionally biased region" description="Low complexity" evidence="1">
    <location>
        <begin position="284"/>
        <end position="298"/>
    </location>
</feature>
<proteinExistence type="predicted"/>
<protein>
    <submittedName>
        <fullName evidence="3">Uncharacterized protein</fullName>
    </submittedName>
</protein>
<evidence type="ECO:0000256" key="1">
    <source>
        <dbReference type="SAM" id="MobiDB-lite"/>
    </source>
</evidence>
<dbReference type="Proteomes" id="UP001370758">
    <property type="component" value="Unassembled WGS sequence"/>
</dbReference>
<feature type="region of interest" description="Disordered" evidence="1">
    <location>
        <begin position="308"/>
        <end position="327"/>
    </location>
</feature>
<reference evidence="3 4" key="1">
    <citation type="submission" date="2023-08" db="EMBL/GenBank/DDBJ databases">
        <authorList>
            <person name="Palmer J.M."/>
        </authorList>
    </citation>
    <scope>NUCLEOTIDE SEQUENCE [LARGE SCALE GENOMIC DNA]</scope>
    <source>
        <strain evidence="3 4">TWF481</strain>
    </source>
</reference>
<dbReference type="EMBL" id="JAVHJL010000009">
    <property type="protein sequence ID" value="KAK6497894.1"/>
    <property type="molecule type" value="Genomic_DNA"/>
</dbReference>
<feature type="signal peptide" evidence="2">
    <location>
        <begin position="1"/>
        <end position="26"/>
    </location>
</feature>
<comment type="caution">
    <text evidence="3">The sequence shown here is derived from an EMBL/GenBank/DDBJ whole genome shotgun (WGS) entry which is preliminary data.</text>
</comment>
<keyword evidence="4" id="KW-1185">Reference proteome</keyword>
<evidence type="ECO:0000313" key="4">
    <source>
        <dbReference type="Proteomes" id="UP001370758"/>
    </source>
</evidence>
<keyword evidence="2" id="KW-0732">Signal</keyword>
<dbReference type="AlphaFoldDB" id="A0AAV9W2P5"/>
<organism evidence="3 4">
    <name type="scientific">Arthrobotrys musiformis</name>
    <dbReference type="NCBI Taxonomy" id="47236"/>
    <lineage>
        <taxon>Eukaryota</taxon>
        <taxon>Fungi</taxon>
        <taxon>Dikarya</taxon>
        <taxon>Ascomycota</taxon>
        <taxon>Pezizomycotina</taxon>
        <taxon>Orbiliomycetes</taxon>
        <taxon>Orbiliales</taxon>
        <taxon>Orbiliaceae</taxon>
        <taxon>Arthrobotrys</taxon>
    </lineage>
</organism>
<gene>
    <name evidence="3" type="ORF">TWF481_012292</name>
</gene>